<dbReference type="Pfam" id="PF01584">
    <property type="entry name" value="CheW"/>
    <property type="match status" value="1"/>
</dbReference>
<protein>
    <submittedName>
        <fullName evidence="2">Purine-binding chemotaxis protein CheW</fullName>
    </submittedName>
</protein>
<dbReference type="PANTHER" id="PTHR22617:SF43">
    <property type="entry name" value="PROTEIN PILI"/>
    <property type="match status" value="1"/>
</dbReference>
<dbReference type="RefSeq" id="WP_142942710.1">
    <property type="nucleotide sequence ID" value="NZ_VIKR01000003.1"/>
</dbReference>
<dbReference type="Gene3D" id="2.30.30.40">
    <property type="entry name" value="SH3 Domains"/>
    <property type="match status" value="1"/>
</dbReference>
<evidence type="ECO:0000313" key="2">
    <source>
        <dbReference type="EMBL" id="TQV74003.1"/>
    </source>
</evidence>
<dbReference type="InterPro" id="IPR039315">
    <property type="entry name" value="CheW"/>
</dbReference>
<comment type="caution">
    <text evidence="2">The sequence shown here is derived from an EMBL/GenBank/DDBJ whole genome shotgun (WGS) entry which is preliminary data.</text>
</comment>
<accession>A0A545T9W1</accession>
<dbReference type="Proteomes" id="UP000317839">
    <property type="component" value="Unassembled WGS sequence"/>
</dbReference>
<dbReference type="InterPro" id="IPR036061">
    <property type="entry name" value="CheW-like_dom_sf"/>
</dbReference>
<evidence type="ECO:0000259" key="1">
    <source>
        <dbReference type="PROSITE" id="PS50851"/>
    </source>
</evidence>
<gene>
    <name evidence="2" type="ORF">FLL45_14175</name>
</gene>
<evidence type="ECO:0000313" key="3">
    <source>
        <dbReference type="Proteomes" id="UP000317839"/>
    </source>
</evidence>
<name>A0A545T9W1_9GAMM</name>
<dbReference type="SMART" id="SM00260">
    <property type="entry name" value="CheW"/>
    <property type="match status" value="1"/>
</dbReference>
<dbReference type="InterPro" id="IPR002545">
    <property type="entry name" value="CheW-lke_dom"/>
</dbReference>
<keyword evidence="3" id="KW-1185">Reference proteome</keyword>
<dbReference type="GO" id="GO:0005829">
    <property type="term" value="C:cytosol"/>
    <property type="evidence" value="ECO:0007669"/>
    <property type="project" value="TreeGrafter"/>
</dbReference>
<dbReference type="PANTHER" id="PTHR22617">
    <property type="entry name" value="CHEMOTAXIS SENSOR HISTIDINE KINASE-RELATED"/>
    <property type="match status" value="1"/>
</dbReference>
<dbReference type="GO" id="GO:0007165">
    <property type="term" value="P:signal transduction"/>
    <property type="evidence" value="ECO:0007669"/>
    <property type="project" value="InterPro"/>
</dbReference>
<sequence length="181" mass="20498">MSDNTDLQAFEFLQSIEKRSFESASMSPREEDLSRLWTGVGFRMAGNDYIVRLNEVAEIISIPPYTKVPGAKSWVRGLANIRGTLLPIMDLHGFLGRKAPPALRRQRLLVVNHNDIHCGVVVDEVLGLNHYEDEEWVQDVPLHDEVMQPYLKGGFYSGEKLWSVFSLKALAETPSFRQVAL</sequence>
<organism evidence="2 3">
    <name type="scientific">Aliikangiella marina</name>
    <dbReference type="NCBI Taxonomy" id="1712262"/>
    <lineage>
        <taxon>Bacteria</taxon>
        <taxon>Pseudomonadati</taxon>
        <taxon>Pseudomonadota</taxon>
        <taxon>Gammaproteobacteria</taxon>
        <taxon>Oceanospirillales</taxon>
        <taxon>Pleioneaceae</taxon>
        <taxon>Aliikangiella</taxon>
    </lineage>
</organism>
<feature type="domain" description="CheW-like" evidence="1">
    <location>
        <begin position="36"/>
        <end position="176"/>
    </location>
</feature>
<dbReference type="EMBL" id="VIKR01000003">
    <property type="protein sequence ID" value="TQV74003.1"/>
    <property type="molecule type" value="Genomic_DNA"/>
</dbReference>
<reference evidence="2 3" key="1">
    <citation type="submission" date="2019-06" db="EMBL/GenBank/DDBJ databases">
        <title>Draft genome of Aliikangiella marina GYP-15.</title>
        <authorList>
            <person name="Wang G."/>
        </authorList>
    </citation>
    <scope>NUCLEOTIDE SEQUENCE [LARGE SCALE GENOMIC DNA]</scope>
    <source>
        <strain evidence="2 3">GYP-15</strain>
    </source>
</reference>
<dbReference type="OrthoDB" id="5298045at2"/>
<dbReference type="PROSITE" id="PS50851">
    <property type="entry name" value="CHEW"/>
    <property type="match status" value="1"/>
</dbReference>
<dbReference type="GO" id="GO:0006935">
    <property type="term" value="P:chemotaxis"/>
    <property type="evidence" value="ECO:0007669"/>
    <property type="project" value="InterPro"/>
</dbReference>
<dbReference type="Gene3D" id="2.40.50.180">
    <property type="entry name" value="CheA-289, Domain 4"/>
    <property type="match status" value="1"/>
</dbReference>
<proteinExistence type="predicted"/>
<dbReference type="SUPFAM" id="SSF50341">
    <property type="entry name" value="CheW-like"/>
    <property type="match status" value="1"/>
</dbReference>
<dbReference type="AlphaFoldDB" id="A0A545T9W1"/>